<evidence type="ECO:0000313" key="4">
    <source>
        <dbReference type="Proteomes" id="UP000008312"/>
    </source>
</evidence>
<feature type="region of interest" description="Disordered" evidence="2">
    <location>
        <begin position="1"/>
        <end position="67"/>
    </location>
</feature>
<keyword evidence="4" id="KW-1185">Reference proteome</keyword>
<dbReference type="AlphaFoldDB" id="D8M5X5"/>
<evidence type="ECO:0000256" key="1">
    <source>
        <dbReference type="SAM" id="Coils"/>
    </source>
</evidence>
<reference evidence="3" key="1">
    <citation type="submission" date="2010-02" db="EMBL/GenBank/DDBJ databases">
        <title>Sequencing and annotation of the Blastocystis hominis genome.</title>
        <authorList>
            <person name="Wincker P."/>
        </authorList>
    </citation>
    <scope>NUCLEOTIDE SEQUENCE</scope>
    <source>
        <strain evidence="3">Singapore isolate B</strain>
    </source>
</reference>
<dbReference type="EMBL" id="FN668661">
    <property type="protein sequence ID" value="CBK23574.2"/>
    <property type="molecule type" value="Genomic_DNA"/>
</dbReference>
<accession>D8M5X5</accession>
<organism evidence="3">
    <name type="scientific">Blastocystis hominis</name>
    <dbReference type="NCBI Taxonomy" id="12968"/>
    <lineage>
        <taxon>Eukaryota</taxon>
        <taxon>Sar</taxon>
        <taxon>Stramenopiles</taxon>
        <taxon>Bigyra</taxon>
        <taxon>Opalozoa</taxon>
        <taxon>Opalinata</taxon>
        <taxon>Blastocystidae</taxon>
        <taxon>Blastocystis</taxon>
    </lineage>
</organism>
<dbReference type="InParanoid" id="D8M5X5"/>
<name>D8M5X5_BLAHO</name>
<proteinExistence type="predicted"/>
<feature type="coiled-coil region" evidence="1">
    <location>
        <begin position="326"/>
        <end position="360"/>
    </location>
</feature>
<dbReference type="GeneID" id="24922770"/>
<protein>
    <submittedName>
        <fullName evidence="3">Uncharacterized protein</fullName>
    </submittedName>
</protein>
<dbReference type="Proteomes" id="UP000008312">
    <property type="component" value="Unassembled WGS sequence"/>
</dbReference>
<evidence type="ECO:0000256" key="2">
    <source>
        <dbReference type="SAM" id="MobiDB-lite"/>
    </source>
</evidence>
<evidence type="ECO:0000313" key="3">
    <source>
        <dbReference type="EMBL" id="CBK23574.2"/>
    </source>
</evidence>
<dbReference type="RefSeq" id="XP_012897622.1">
    <property type="nucleotide sequence ID" value="XM_013042168.1"/>
</dbReference>
<gene>
    <name evidence="3" type="ORF">GSBLH_T00006646001</name>
</gene>
<sequence>MGVEREPVFPNVLSQQSDKMSKESDIMSNQSKKETKENEEINKDSQEASKQGDVMNQDSKETSKQDCLNNYRPNASLLLYSSTLTNPIYYAVAHLPNLSFSREDFIFRNLKFKALIFSGKPEFIPMKDYSAWKDYKKTNDYIDVKFILNSKTYPIVIKRMSSVDDLSKAALLFIRCLKYNEVSKMELILNRSKLEDSENGLKIENNSDIHVIATEKSKPQSWSGIIHKYENDNEIRSAYVPLSLNMQELLQKELLFSVHYLAIHIPILEDESPLYVTLYKTPLPYLRELTIFTQFKKYLYSILHISLSLVRVCDDDSIVQISNPLNSNVSQELNQLTTKMKELQEKQTSTDNEIKKLVQSYSELEKKLNYSKQTLYSSTRNGPVTSLRSALGSLIVNNYYYFFYSYSANTIIIDIIQSFIKKGSCMYNRTQSIYTRQPRIPKLPEGIFPKVQRPLVSNFVKIEFEYREFMVRINEKMTGAQLYSVVKHSLLADEFINEWDSIVLIYNMNHISPKDLLMSLNMTANSVIQAKPVYVSLQDSLQQDSFIMDLQRQKYANVQHLVLLAECISNSQLEKGISKAFNTANFELTQQAAATFSTYHLMPALKSLILYRAADANAAMMKEKTLDNTLAASQNSANIETEMRSIAQQLNRLQDNGMFEL</sequence>
<feature type="compositionally biased region" description="Basic and acidic residues" evidence="2">
    <location>
        <begin position="19"/>
        <end position="47"/>
    </location>
</feature>
<keyword evidence="1" id="KW-0175">Coiled coil</keyword>